<feature type="domain" description="Tripartite ATP-independent periplasmic transporters DctQ component" evidence="10">
    <location>
        <begin position="30"/>
        <end position="160"/>
    </location>
</feature>
<comment type="similarity">
    <text evidence="8 9">Belongs to the TRAP transporter small permease family.</text>
</comment>
<keyword evidence="6 9" id="KW-1133">Transmembrane helix</keyword>
<dbReference type="Proteomes" id="UP001208771">
    <property type="component" value="Unassembled WGS sequence"/>
</dbReference>
<keyword evidence="4 9" id="KW-0997">Cell inner membrane</keyword>
<dbReference type="EMBL" id="JANFPI010000002">
    <property type="protein sequence ID" value="MCX8996857.1"/>
    <property type="molecule type" value="Genomic_DNA"/>
</dbReference>
<evidence type="ECO:0000256" key="2">
    <source>
        <dbReference type="ARBA" id="ARBA00022448"/>
    </source>
</evidence>
<keyword evidence="12" id="KW-1185">Reference proteome</keyword>
<reference evidence="11" key="1">
    <citation type="submission" date="2022-07" db="EMBL/GenBank/DDBJ databases">
        <title>Ectorhizobium quercum gen.nov., sp. nov.</title>
        <authorList>
            <person name="Ma T."/>
            <person name="Li Y."/>
        </authorList>
    </citation>
    <scope>NUCLEOTIDE SEQUENCE</scope>
    <source>
        <strain evidence="11">BDR2-2</strain>
    </source>
</reference>
<keyword evidence="5 9" id="KW-0812">Transmembrane</keyword>
<feature type="transmembrane region" description="Helical" evidence="9">
    <location>
        <begin position="92"/>
        <end position="114"/>
    </location>
</feature>
<comment type="subunit">
    <text evidence="9">The complex comprises the extracytoplasmic solute receptor protein and the two transmembrane proteins.</text>
</comment>
<keyword evidence="2 9" id="KW-0813">Transport</keyword>
<comment type="function">
    <text evidence="9">Part of the tripartite ATP-independent periplasmic (TRAP) transport system.</text>
</comment>
<feature type="transmembrane region" description="Helical" evidence="9">
    <location>
        <begin position="134"/>
        <end position="158"/>
    </location>
</feature>
<evidence type="ECO:0000256" key="9">
    <source>
        <dbReference type="RuleBase" id="RU369079"/>
    </source>
</evidence>
<name>A0AAE3N130_9HYPH</name>
<gene>
    <name evidence="11" type="ORF">NOF55_07045</name>
</gene>
<dbReference type="PANTHER" id="PTHR35011:SF4">
    <property type="entry name" value="SLL1102 PROTEIN"/>
    <property type="match status" value="1"/>
</dbReference>
<comment type="caution">
    <text evidence="11">The sequence shown here is derived from an EMBL/GenBank/DDBJ whole genome shotgun (WGS) entry which is preliminary data.</text>
</comment>
<dbReference type="AlphaFoldDB" id="A0AAE3N130"/>
<evidence type="ECO:0000256" key="7">
    <source>
        <dbReference type="ARBA" id="ARBA00023136"/>
    </source>
</evidence>
<accession>A0AAE3N130</accession>
<dbReference type="GO" id="GO:0022857">
    <property type="term" value="F:transmembrane transporter activity"/>
    <property type="evidence" value="ECO:0007669"/>
    <property type="project" value="UniProtKB-UniRule"/>
</dbReference>
<evidence type="ECO:0000256" key="3">
    <source>
        <dbReference type="ARBA" id="ARBA00022475"/>
    </source>
</evidence>
<evidence type="ECO:0000256" key="5">
    <source>
        <dbReference type="ARBA" id="ARBA00022692"/>
    </source>
</evidence>
<protein>
    <recommendedName>
        <fullName evidence="9">TRAP transporter small permease protein</fullName>
    </recommendedName>
</protein>
<comment type="subcellular location">
    <subcellularLocation>
        <location evidence="1 9">Cell inner membrane</location>
        <topology evidence="1 9">Multi-pass membrane protein</topology>
    </subcellularLocation>
</comment>
<dbReference type="Pfam" id="PF04290">
    <property type="entry name" value="DctQ"/>
    <property type="match status" value="1"/>
</dbReference>
<sequence length="184" mass="20421">MRYILALCRAVDRVTETVGKSVAWLLLAAVLISASNAVVRKAFNISSNAWLELQWYLFATVFLMGAAYALLRNTHVRIDILSSSFRKRTRDVIDLVLHILFLLPFAGLMVYLAWPWFWKSYALGEVSSNAGGLVLWPAKLLVVLGFGLLFVQAVSEIVKRYAILTGRMEDPAVAQTTAAAGTEQ</sequence>
<evidence type="ECO:0000256" key="1">
    <source>
        <dbReference type="ARBA" id="ARBA00004429"/>
    </source>
</evidence>
<organism evidence="11 12">
    <name type="scientific">Ectorhizobium quercum</name>
    <dbReference type="NCBI Taxonomy" id="2965071"/>
    <lineage>
        <taxon>Bacteria</taxon>
        <taxon>Pseudomonadati</taxon>
        <taxon>Pseudomonadota</taxon>
        <taxon>Alphaproteobacteria</taxon>
        <taxon>Hyphomicrobiales</taxon>
        <taxon>Rhizobiaceae</taxon>
        <taxon>Ectorhizobium</taxon>
    </lineage>
</organism>
<proteinExistence type="inferred from homology"/>
<evidence type="ECO:0000256" key="8">
    <source>
        <dbReference type="ARBA" id="ARBA00038436"/>
    </source>
</evidence>
<keyword evidence="3" id="KW-1003">Cell membrane</keyword>
<evidence type="ECO:0000313" key="12">
    <source>
        <dbReference type="Proteomes" id="UP001208771"/>
    </source>
</evidence>
<evidence type="ECO:0000259" key="10">
    <source>
        <dbReference type="Pfam" id="PF04290"/>
    </source>
</evidence>
<dbReference type="PANTHER" id="PTHR35011">
    <property type="entry name" value="2,3-DIKETO-L-GULONATE TRAP TRANSPORTER SMALL PERMEASE PROTEIN YIAM"/>
    <property type="match status" value="1"/>
</dbReference>
<dbReference type="InterPro" id="IPR007387">
    <property type="entry name" value="TRAP_DctQ"/>
</dbReference>
<evidence type="ECO:0000256" key="6">
    <source>
        <dbReference type="ARBA" id="ARBA00022989"/>
    </source>
</evidence>
<feature type="transmembrane region" description="Helical" evidence="9">
    <location>
        <begin position="53"/>
        <end position="71"/>
    </location>
</feature>
<evidence type="ECO:0000313" key="11">
    <source>
        <dbReference type="EMBL" id="MCX8996857.1"/>
    </source>
</evidence>
<keyword evidence="7 9" id="KW-0472">Membrane</keyword>
<dbReference type="InterPro" id="IPR055348">
    <property type="entry name" value="DctQ"/>
</dbReference>
<dbReference type="GO" id="GO:0005886">
    <property type="term" value="C:plasma membrane"/>
    <property type="evidence" value="ECO:0007669"/>
    <property type="project" value="UniProtKB-SubCell"/>
</dbReference>
<comment type="caution">
    <text evidence="9">Lacks conserved residue(s) required for the propagation of feature annotation.</text>
</comment>
<evidence type="ECO:0000256" key="4">
    <source>
        <dbReference type="ARBA" id="ARBA00022519"/>
    </source>
</evidence>
<dbReference type="RefSeq" id="WP_306410632.1">
    <property type="nucleotide sequence ID" value="NZ_JANFPI010000002.1"/>
</dbReference>